<comment type="caution">
    <text evidence="1">The sequence shown here is derived from an EMBL/GenBank/DDBJ whole genome shotgun (WGS) entry which is preliminary data.</text>
</comment>
<reference evidence="1 2" key="2">
    <citation type="journal article" date="2022" name="Mol. Ecol. Resour.">
        <title>The genomes of chicory, endive, great burdock and yacon provide insights into Asteraceae paleo-polyploidization history and plant inulin production.</title>
        <authorList>
            <person name="Fan W."/>
            <person name="Wang S."/>
            <person name="Wang H."/>
            <person name="Wang A."/>
            <person name="Jiang F."/>
            <person name="Liu H."/>
            <person name="Zhao H."/>
            <person name="Xu D."/>
            <person name="Zhang Y."/>
        </authorList>
    </citation>
    <scope>NUCLEOTIDE SEQUENCE [LARGE SCALE GENOMIC DNA]</scope>
    <source>
        <strain evidence="2">cv. Punajuju</strain>
        <tissue evidence="1">Leaves</tissue>
    </source>
</reference>
<accession>A0ACB9F775</accession>
<proteinExistence type="predicted"/>
<dbReference type="EMBL" id="CM042011">
    <property type="protein sequence ID" value="KAI3766967.1"/>
    <property type="molecule type" value="Genomic_DNA"/>
</dbReference>
<sequence length="196" mass="22226">MGSSPLLCYLQSVSFLFVQQRKFLFGLMESVTEESEERNDLDALKKIDGNGSKKISLVKQVEKKSGNSKPATAHIKAHLSKQSGKSDSVTATAKMVQSEGVKDKVKVKSMKIVHGKAQLQEMKSHKDLAHCQPIVLVLGVMEELKKGKSFILSFEEKIHAKEEEKNTLQAKQEKEEVAMRTRWRIKMHMWGMEHFL</sequence>
<evidence type="ECO:0000313" key="1">
    <source>
        <dbReference type="EMBL" id="KAI3766967.1"/>
    </source>
</evidence>
<protein>
    <submittedName>
        <fullName evidence="1">Uncharacterized protein</fullName>
    </submittedName>
</protein>
<evidence type="ECO:0000313" key="2">
    <source>
        <dbReference type="Proteomes" id="UP001055811"/>
    </source>
</evidence>
<dbReference type="Proteomes" id="UP001055811">
    <property type="component" value="Linkage Group LG03"/>
</dbReference>
<gene>
    <name evidence="1" type="ORF">L2E82_17048</name>
</gene>
<organism evidence="1 2">
    <name type="scientific">Cichorium intybus</name>
    <name type="common">Chicory</name>
    <dbReference type="NCBI Taxonomy" id="13427"/>
    <lineage>
        <taxon>Eukaryota</taxon>
        <taxon>Viridiplantae</taxon>
        <taxon>Streptophyta</taxon>
        <taxon>Embryophyta</taxon>
        <taxon>Tracheophyta</taxon>
        <taxon>Spermatophyta</taxon>
        <taxon>Magnoliopsida</taxon>
        <taxon>eudicotyledons</taxon>
        <taxon>Gunneridae</taxon>
        <taxon>Pentapetalae</taxon>
        <taxon>asterids</taxon>
        <taxon>campanulids</taxon>
        <taxon>Asterales</taxon>
        <taxon>Asteraceae</taxon>
        <taxon>Cichorioideae</taxon>
        <taxon>Cichorieae</taxon>
        <taxon>Cichoriinae</taxon>
        <taxon>Cichorium</taxon>
    </lineage>
</organism>
<reference evidence="2" key="1">
    <citation type="journal article" date="2022" name="Mol. Ecol. Resour.">
        <title>The genomes of chicory, endive, great burdock and yacon provide insights into Asteraceae palaeo-polyploidization history and plant inulin production.</title>
        <authorList>
            <person name="Fan W."/>
            <person name="Wang S."/>
            <person name="Wang H."/>
            <person name="Wang A."/>
            <person name="Jiang F."/>
            <person name="Liu H."/>
            <person name="Zhao H."/>
            <person name="Xu D."/>
            <person name="Zhang Y."/>
        </authorList>
    </citation>
    <scope>NUCLEOTIDE SEQUENCE [LARGE SCALE GENOMIC DNA]</scope>
    <source>
        <strain evidence="2">cv. Punajuju</strain>
    </source>
</reference>
<name>A0ACB9F775_CICIN</name>
<keyword evidence="2" id="KW-1185">Reference proteome</keyword>